<evidence type="ECO:0000313" key="3">
    <source>
        <dbReference type="Proteomes" id="UP001385389"/>
    </source>
</evidence>
<feature type="signal peptide" evidence="1">
    <location>
        <begin position="1"/>
        <end position="36"/>
    </location>
</feature>
<dbReference type="EMBL" id="CP146609">
    <property type="protein sequence ID" value="WWX23664.1"/>
    <property type="molecule type" value="Genomic_DNA"/>
</dbReference>
<keyword evidence="3" id="KW-1185">Reference proteome</keyword>
<feature type="chain" id="PRO_5046331659" evidence="1">
    <location>
        <begin position="37"/>
        <end position="176"/>
    </location>
</feature>
<sequence>MHMNIMEPAYKELALKTRILIPALMLTLLLATAAAAATAPSESAQPAVEDCGSIPWGAPIATVEEITYSHTVAGVKYYKVTKTEPCGVFNIQGANVTYGFRDGRLYTVLVEIAKVQDIKQVVATLMDSYGLPDHKQSDGWDEYRWETATLKVKLKSQFSTDRIKIGMYYKPLIPKE</sequence>
<evidence type="ECO:0000313" key="2">
    <source>
        <dbReference type="EMBL" id="WWX23664.1"/>
    </source>
</evidence>
<keyword evidence="1" id="KW-0732">Signal</keyword>
<proteinExistence type="predicted"/>
<accession>A0ABZ2IY88</accession>
<name>A0ABZ2IY88_9BACT</name>
<evidence type="ECO:0000256" key="1">
    <source>
        <dbReference type="SAM" id="SignalP"/>
    </source>
</evidence>
<dbReference type="Proteomes" id="UP001385389">
    <property type="component" value="Chromosome"/>
</dbReference>
<reference evidence="2 3" key="1">
    <citation type="submission" date="2024-03" db="EMBL/GenBank/DDBJ databases">
        <title>Phenotype and Genome Characterization of a Sulfate-Reducing Bacterium Pseudodesulfovibrio sp. strain 5S69, isolated from Petroleum Reservoir in Tatarstan (Russia).</title>
        <authorList>
            <person name="Bidzhieva S.K."/>
            <person name="Kadnikov V."/>
            <person name="Tourova T.P."/>
            <person name="Samigullina S.R."/>
            <person name="Sokolova D.S."/>
            <person name="Poltaraus A.B."/>
            <person name="Avtukh A.N."/>
            <person name="Tereshina V.M."/>
            <person name="Mardanov A.V."/>
            <person name="Nazina T.N."/>
        </authorList>
    </citation>
    <scope>NUCLEOTIDE SEQUENCE [LARGE SCALE GENOMIC DNA]</scope>
    <source>
        <strain evidence="2 3">5S69</strain>
    </source>
</reference>
<protein>
    <submittedName>
        <fullName evidence="2">Uncharacterized protein</fullName>
    </submittedName>
</protein>
<gene>
    <name evidence="2" type="ORF">V8V93_05525</name>
</gene>
<organism evidence="2 3">
    <name type="scientific">Pseudodesulfovibrio methanolicus</name>
    <dbReference type="NCBI Taxonomy" id="3126690"/>
    <lineage>
        <taxon>Bacteria</taxon>
        <taxon>Pseudomonadati</taxon>
        <taxon>Thermodesulfobacteriota</taxon>
        <taxon>Desulfovibrionia</taxon>
        <taxon>Desulfovibrionales</taxon>
        <taxon>Desulfovibrionaceae</taxon>
    </lineage>
</organism>
<dbReference type="RefSeq" id="WP_338669361.1">
    <property type="nucleotide sequence ID" value="NZ_CP146609.1"/>
</dbReference>